<dbReference type="InterPro" id="IPR029058">
    <property type="entry name" value="AB_hydrolase_fold"/>
</dbReference>
<sequence>MGVIHETPESAVLPFVSTHYPIHSNGAYTAESPPPNLPVQTRKRCCGHKSLYHPSASLLCSEVRFANFPRTLISVGGAETLVDQIRTLGKRMATDMGDGLALPE</sequence>
<dbReference type="EMBL" id="JAGFBS010000017">
    <property type="protein sequence ID" value="KAG6374614.1"/>
    <property type="molecule type" value="Genomic_DNA"/>
</dbReference>
<evidence type="ECO:0000313" key="2">
    <source>
        <dbReference type="Proteomes" id="UP000683000"/>
    </source>
</evidence>
<organism evidence="1 2">
    <name type="scientific">Boletus reticuloceps</name>
    <dbReference type="NCBI Taxonomy" id="495285"/>
    <lineage>
        <taxon>Eukaryota</taxon>
        <taxon>Fungi</taxon>
        <taxon>Dikarya</taxon>
        <taxon>Basidiomycota</taxon>
        <taxon>Agaricomycotina</taxon>
        <taxon>Agaricomycetes</taxon>
        <taxon>Agaricomycetidae</taxon>
        <taxon>Boletales</taxon>
        <taxon>Boletineae</taxon>
        <taxon>Boletaceae</taxon>
        <taxon>Boletoideae</taxon>
        <taxon>Boletus</taxon>
    </lineage>
</organism>
<dbReference type="Gene3D" id="3.40.50.1820">
    <property type="entry name" value="alpha/beta hydrolase"/>
    <property type="match status" value="1"/>
</dbReference>
<protein>
    <submittedName>
        <fullName evidence="1">Uncharacterized protein</fullName>
    </submittedName>
</protein>
<dbReference type="OrthoDB" id="2152029at2759"/>
<name>A0A8I2YLC1_9AGAM</name>
<evidence type="ECO:0000313" key="1">
    <source>
        <dbReference type="EMBL" id="KAG6374614.1"/>
    </source>
</evidence>
<dbReference type="Proteomes" id="UP000683000">
    <property type="component" value="Unassembled WGS sequence"/>
</dbReference>
<gene>
    <name evidence="1" type="ORF">JVT61DRAFT_3975</name>
</gene>
<accession>A0A8I2YLC1</accession>
<keyword evidence="2" id="KW-1185">Reference proteome</keyword>
<dbReference type="AlphaFoldDB" id="A0A8I2YLC1"/>
<proteinExistence type="predicted"/>
<comment type="caution">
    <text evidence="1">The sequence shown here is derived from an EMBL/GenBank/DDBJ whole genome shotgun (WGS) entry which is preliminary data.</text>
</comment>
<reference evidence="1" key="1">
    <citation type="submission" date="2021-03" db="EMBL/GenBank/DDBJ databases">
        <title>Evolutionary innovations through gain and loss of genes in the ectomycorrhizal Boletales.</title>
        <authorList>
            <person name="Wu G."/>
            <person name="Miyauchi S."/>
            <person name="Morin E."/>
            <person name="Yang Z.-L."/>
            <person name="Xu J."/>
            <person name="Martin F.M."/>
        </authorList>
    </citation>
    <scope>NUCLEOTIDE SEQUENCE</scope>
    <source>
        <strain evidence="1">BR01</strain>
    </source>
</reference>